<dbReference type="EMBL" id="CAMKVN010000131">
    <property type="protein sequence ID" value="CAI2164108.1"/>
    <property type="molecule type" value="Genomic_DNA"/>
</dbReference>
<sequence>MEQANKLEEDGKLRESSEIRIKNYPVTLFLKNKVNESKLEKYPREIDYYLLSEQEKKDALESEIKKIEVDISSNPSTEVLTEKLQRKTHLIQRSEKLQKETKSNILVRYLNYVSNNERL</sequence>
<keyword evidence="2" id="KW-1185">Reference proteome</keyword>
<dbReference type="AlphaFoldDB" id="A0A9W4WM39"/>
<gene>
    <name evidence="1" type="ORF">FWILDA_LOCUS1400</name>
</gene>
<dbReference type="Proteomes" id="UP001153678">
    <property type="component" value="Unassembled WGS sequence"/>
</dbReference>
<reference evidence="1" key="1">
    <citation type="submission" date="2022-08" db="EMBL/GenBank/DDBJ databases">
        <authorList>
            <person name="Kallberg Y."/>
            <person name="Tangrot J."/>
            <person name="Rosling A."/>
        </authorList>
    </citation>
    <scope>NUCLEOTIDE SEQUENCE</scope>
    <source>
        <strain evidence="1">Wild A</strain>
    </source>
</reference>
<comment type="caution">
    <text evidence="1">The sequence shown here is derived from an EMBL/GenBank/DDBJ whole genome shotgun (WGS) entry which is preliminary data.</text>
</comment>
<accession>A0A9W4WM39</accession>
<evidence type="ECO:0000313" key="2">
    <source>
        <dbReference type="Proteomes" id="UP001153678"/>
    </source>
</evidence>
<evidence type="ECO:0000313" key="1">
    <source>
        <dbReference type="EMBL" id="CAI2164108.1"/>
    </source>
</evidence>
<organism evidence="1 2">
    <name type="scientific">Funneliformis geosporum</name>
    <dbReference type="NCBI Taxonomy" id="1117311"/>
    <lineage>
        <taxon>Eukaryota</taxon>
        <taxon>Fungi</taxon>
        <taxon>Fungi incertae sedis</taxon>
        <taxon>Mucoromycota</taxon>
        <taxon>Glomeromycotina</taxon>
        <taxon>Glomeromycetes</taxon>
        <taxon>Glomerales</taxon>
        <taxon>Glomeraceae</taxon>
        <taxon>Funneliformis</taxon>
    </lineage>
</organism>
<protein>
    <submittedName>
        <fullName evidence="1">10749_t:CDS:1</fullName>
    </submittedName>
</protein>
<name>A0A9W4WM39_9GLOM</name>
<proteinExistence type="predicted"/>